<feature type="compositionally biased region" description="Polar residues" evidence="1">
    <location>
        <begin position="7"/>
        <end position="19"/>
    </location>
</feature>
<feature type="region of interest" description="Disordered" evidence="1">
    <location>
        <begin position="1"/>
        <end position="37"/>
    </location>
</feature>
<evidence type="ECO:0000313" key="2">
    <source>
        <dbReference type="WBParaSite" id="SCUD_0000359401-mRNA-1"/>
    </source>
</evidence>
<protein>
    <submittedName>
        <fullName evidence="2">HA domain-containing protein</fullName>
    </submittedName>
</protein>
<proteinExistence type="predicted"/>
<dbReference type="AlphaFoldDB" id="A0A183JLL3"/>
<accession>A0A183JLL3</accession>
<name>A0A183JLL3_9TREM</name>
<evidence type="ECO:0000256" key="1">
    <source>
        <dbReference type="SAM" id="MobiDB-lite"/>
    </source>
</evidence>
<organism evidence="2">
    <name type="scientific">Schistosoma curassoni</name>
    <dbReference type="NCBI Taxonomy" id="6186"/>
    <lineage>
        <taxon>Eukaryota</taxon>
        <taxon>Metazoa</taxon>
        <taxon>Spiralia</taxon>
        <taxon>Lophotrochozoa</taxon>
        <taxon>Platyhelminthes</taxon>
        <taxon>Trematoda</taxon>
        <taxon>Digenea</taxon>
        <taxon>Strigeidida</taxon>
        <taxon>Schistosomatoidea</taxon>
        <taxon>Schistosomatidae</taxon>
        <taxon>Schistosoma</taxon>
    </lineage>
</organism>
<reference evidence="2" key="1">
    <citation type="submission" date="2016-06" db="UniProtKB">
        <authorList>
            <consortium name="WormBaseParasite"/>
        </authorList>
    </citation>
    <scope>IDENTIFICATION</scope>
</reference>
<dbReference type="WBParaSite" id="SCUD_0000359401-mRNA-1">
    <property type="protein sequence ID" value="SCUD_0000359401-mRNA-1"/>
    <property type="gene ID" value="SCUD_0000359401"/>
</dbReference>
<sequence length="117" mass="13677">LQRHRSSLNTRKSLQQGIVKQNEGPRRRQTSRPTGWNSVSIDRMQIESRHYGSLWDNQLDGIHHCTPTSLATRKHLIAWTERKLLRHYEVPQKIVNIIRNSYDGLNCKIVHGSDISR</sequence>